<gene>
    <name evidence="1" type="ORF">LEP1GSC067_2533</name>
</gene>
<reference evidence="1 2" key="1">
    <citation type="submission" date="2013-01" db="EMBL/GenBank/DDBJ databases">
        <authorList>
            <person name="Harkins D.M."/>
            <person name="Durkin A.S."/>
            <person name="Brinkac L.M."/>
            <person name="Haft D.H."/>
            <person name="Selengut J.D."/>
            <person name="Sanka R."/>
            <person name="DePew J."/>
            <person name="Purushe J."/>
            <person name="Hartskeerl R.A."/>
            <person name="Ahmed A."/>
            <person name="van der Linden H."/>
            <person name="Goris M.G.A."/>
            <person name="Vinetz J.M."/>
            <person name="Sutton G.G."/>
            <person name="Nierman W.C."/>
            <person name="Fouts D.E."/>
        </authorList>
    </citation>
    <scope>NUCLEOTIDE SEQUENCE [LARGE SCALE GENOMIC DNA]</scope>
    <source>
        <strain evidence="1 2">TE 1992</strain>
    </source>
</reference>
<proteinExistence type="predicted"/>
<sequence length="37" mass="4100">MKNSFAFKSEFVLKINVGTNTKSGFAIKLSKIQSFTS</sequence>
<dbReference type="Proteomes" id="UP000011754">
    <property type="component" value="Unassembled WGS sequence"/>
</dbReference>
<dbReference type="EMBL" id="AKWW02000031">
    <property type="protein sequence ID" value="EMF42904.1"/>
    <property type="molecule type" value="Genomic_DNA"/>
</dbReference>
<evidence type="ECO:0000313" key="2">
    <source>
        <dbReference type="Proteomes" id="UP000011754"/>
    </source>
</evidence>
<name>M3CN22_LEPIR</name>
<organism evidence="1 2">
    <name type="scientific">Leptospira interrogans serovar Lora str. TE 1992</name>
    <dbReference type="NCBI Taxonomy" id="1193028"/>
    <lineage>
        <taxon>Bacteria</taxon>
        <taxon>Pseudomonadati</taxon>
        <taxon>Spirochaetota</taxon>
        <taxon>Spirochaetia</taxon>
        <taxon>Leptospirales</taxon>
        <taxon>Leptospiraceae</taxon>
        <taxon>Leptospira</taxon>
    </lineage>
</organism>
<protein>
    <submittedName>
        <fullName evidence="1">Uncharacterized protein</fullName>
    </submittedName>
</protein>
<dbReference type="AlphaFoldDB" id="M3CN22"/>
<evidence type="ECO:0000313" key="1">
    <source>
        <dbReference type="EMBL" id="EMF42904.1"/>
    </source>
</evidence>
<accession>M3CN22</accession>
<comment type="caution">
    <text evidence="1">The sequence shown here is derived from an EMBL/GenBank/DDBJ whole genome shotgun (WGS) entry which is preliminary data.</text>
</comment>